<dbReference type="Pfam" id="PF13715">
    <property type="entry name" value="CarbopepD_reg_2"/>
    <property type="match status" value="1"/>
</dbReference>
<dbReference type="EMBL" id="CP058595">
    <property type="protein sequence ID" value="QLG46997.1"/>
    <property type="molecule type" value="Genomic_DNA"/>
</dbReference>
<name>A0A7H9AUC8_9FLAO</name>
<dbReference type="InterPro" id="IPR008969">
    <property type="entry name" value="CarboxyPept-like_regulatory"/>
</dbReference>
<accession>A0A7H9AUC8</accession>
<dbReference type="RefSeq" id="WP_179243275.1">
    <property type="nucleotide sequence ID" value="NZ_CP058595.1"/>
</dbReference>
<dbReference type="Gene3D" id="2.60.40.1120">
    <property type="entry name" value="Carboxypeptidase-like, regulatory domain"/>
    <property type="match status" value="1"/>
</dbReference>
<keyword evidence="2" id="KW-0121">Carboxypeptidase</keyword>
<keyword evidence="3" id="KW-1185">Reference proteome</keyword>
<keyword evidence="1" id="KW-0732">Signal</keyword>
<proteinExistence type="predicted"/>
<evidence type="ECO:0000313" key="2">
    <source>
        <dbReference type="EMBL" id="QLG46997.1"/>
    </source>
</evidence>
<keyword evidence="2" id="KW-0378">Hydrolase</keyword>
<protein>
    <submittedName>
        <fullName evidence="2">Carboxypeptidase-like regulatory domain-containing protein</fullName>
    </submittedName>
</protein>
<dbReference type="GO" id="GO:0004180">
    <property type="term" value="F:carboxypeptidase activity"/>
    <property type="evidence" value="ECO:0007669"/>
    <property type="project" value="UniProtKB-KW"/>
</dbReference>
<feature type="chain" id="PRO_5028998212" evidence="1">
    <location>
        <begin position="21"/>
        <end position="541"/>
    </location>
</feature>
<evidence type="ECO:0000256" key="1">
    <source>
        <dbReference type="SAM" id="SignalP"/>
    </source>
</evidence>
<keyword evidence="2" id="KW-0645">Protease</keyword>
<dbReference type="KEGG" id="cagg:HYG79_17090"/>
<feature type="signal peptide" evidence="1">
    <location>
        <begin position="1"/>
        <end position="20"/>
    </location>
</feature>
<dbReference type="AlphaFoldDB" id="A0A7H9AUC8"/>
<dbReference type="SUPFAM" id="SSF49464">
    <property type="entry name" value="Carboxypeptidase regulatory domain-like"/>
    <property type="match status" value="1"/>
</dbReference>
<sequence>MHYNRFFLLLFILFPIAGQAQSNKPYPYYIEGYIYDTEREKPIPFATIKVKGWAIGVVTNRNGSFKVPEKFSELNDTLIVTSMGYETKVISIQQMMAQKSNVIFLNPHVYGLEETVVYASKKKKRKLSTRSIVRKAIRAIPDNFPNQPFSLTGYYRDYQWHENDYLNLNEAILSIYDKGFESKDQQSTQFALHSILVNENFPRDTISNKPYDYENRNKVINNAILSSYGGNELRILRVHDAIRNYEVNSYAFVYKLKSQFLSGHSFERAKDIFLDDLPFYNITVTKSQNGYEAFGQLLIDKENFSIYMLNYSLYFKDTDGKSVESIDGLEKDLIFEVLSEYRPFRDKMFLNYITFNNSFILPEPPRFFIEELLVNVATRRLSLTFNNPVDEQKANIISNYELKFFGEPLTIKEVSLDIANPRTVLLYLEFKDGMKERDFYNHFKNYQTNKEAGAKLRCYVMNITDIHGNLADKIYDYKEYQQFREFFTQEVQEDFEMPSTSFFMNMNSPVFEGQPLQEKDDLENYWMNSPLKVVDDLLNVE</sequence>
<organism evidence="2 3">
    <name type="scientific">Costertonia aggregata</name>
    <dbReference type="NCBI Taxonomy" id="343403"/>
    <lineage>
        <taxon>Bacteria</taxon>
        <taxon>Pseudomonadati</taxon>
        <taxon>Bacteroidota</taxon>
        <taxon>Flavobacteriia</taxon>
        <taxon>Flavobacteriales</taxon>
        <taxon>Flavobacteriaceae</taxon>
        <taxon>Costertonia</taxon>
    </lineage>
</organism>
<reference evidence="2 3" key="1">
    <citation type="journal article" date="2006" name="Int. J. Syst. Evol. Microbiol.">
        <title>Costertonia aggregata gen. nov., sp. nov., a mesophilic marine bacterium of the family Flavobacteriaceae, isolated from a mature biofilm.</title>
        <authorList>
            <person name="Kwon K.K."/>
            <person name="Lee Y.K."/>
            <person name="Lee H.K."/>
        </authorList>
    </citation>
    <scope>NUCLEOTIDE SEQUENCE [LARGE SCALE GENOMIC DNA]</scope>
    <source>
        <strain evidence="2 3">KCCM 42265</strain>
    </source>
</reference>
<gene>
    <name evidence="2" type="ORF">HYG79_17090</name>
</gene>
<dbReference type="Proteomes" id="UP000509302">
    <property type="component" value="Chromosome"/>
</dbReference>
<evidence type="ECO:0000313" key="3">
    <source>
        <dbReference type="Proteomes" id="UP000509302"/>
    </source>
</evidence>